<organism evidence="5 6">
    <name type="scientific">Celeribacter arenosi</name>
    <dbReference type="NCBI Taxonomy" id="792649"/>
    <lineage>
        <taxon>Bacteria</taxon>
        <taxon>Pseudomonadati</taxon>
        <taxon>Pseudomonadota</taxon>
        <taxon>Alphaproteobacteria</taxon>
        <taxon>Rhodobacterales</taxon>
        <taxon>Roseobacteraceae</taxon>
        <taxon>Celeribacter</taxon>
    </lineage>
</organism>
<evidence type="ECO:0000256" key="2">
    <source>
        <dbReference type="ARBA" id="ARBA00023125"/>
    </source>
</evidence>
<dbReference type="Gene3D" id="1.10.10.60">
    <property type="entry name" value="Homeodomain-like"/>
    <property type="match status" value="1"/>
</dbReference>
<keyword evidence="2" id="KW-0238">DNA-binding</keyword>
<dbReference type="InterPro" id="IPR013096">
    <property type="entry name" value="Cupin_2"/>
</dbReference>
<evidence type="ECO:0000256" key="1">
    <source>
        <dbReference type="ARBA" id="ARBA00023015"/>
    </source>
</evidence>
<dbReference type="Gene3D" id="2.60.120.10">
    <property type="entry name" value="Jelly Rolls"/>
    <property type="match status" value="1"/>
</dbReference>
<dbReference type="InterPro" id="IPR011051">
    <property type="entry name" value="RmlC_Cupin_sf"/>
</dbReference>
<dbReference type="SMART" id="SM00342">
    <property type="entry name" value="HTH_ARAC"/>
    <property type="match status" value="1"/>
</dbReference>
<comment type="caution">
    <text evidence="5">The sequence shown here is derived from an EMBL/GenBank/DDBJ whole genome shotgun (WGS) entry which is preliminary data.</text>
</comment>
<proteinExistence type="predicted"/>
<dbReference type="PANTHER" id="PTHR43280">
    <property type="entry name" value="ARAC-FAMILY TRANSCRIPTIONAL REGULATOR"/>
    <property type="match status" value="1"/>
</dbReference>
<dbReference type="PRINTS" id="PR00032">
    <property type="entry name" value="HTHARAC"/>
</dbReference>
<dbReference type="InterPro" id="IPR020449">
    <property type="entry name" value="Tscrpt_reg_AraC-type_HTH"/>
</dbReference>
<dbReference type="InterPro" id="IPR018060">
    <property type="entry name" value="HTH_AraC"/>
</dbReference>
<dbReference type="SUPFAM" id="SSF51182">
    <property type="entry name" value="RmlC-like cupins"/>
    <property type="match status" value="1"/>
</dbReference>
<dbReference type="PANTHER" id="PTHR43280:SF32">
    <property type="entry name" value="TRANSCRIPTIONAL REGULATORY PROTEIN"/>
    <property type="match status" value="1"/>
</dbReference>
<sequence>MAQIFHIENGHAEVTLDGRKTTLKSGVFLYIPPRIVHGFTFATGTEGVVLSVPSPVVSRLGPRSAALTEWLATPQRGSMGTDTAQLLSCLNDAFSRAGTFRAPRLVSLTHAILANLADDSATTPARSPASTQVMRLDALIADHVTDGWCARDYASELSMTAGHLNRLVRTARGMSLTAYLETAVMTEACRQIAFTRLPIGEVGYRLGYMDPPYFSRRFRARIGETPSQYRARVSGETS</sequence>
<evidence type="ECO:0000313" key="6">
    <source>
        <dbReference type="Proteomes" id="UP001399917"/>
    </source>
</evidence>
<dbReference type="Pfam" id="PF12833">
    <property type="entry name" value="HTH_18"/>
    <property type="match status" value="1"/>
</dbReference>
<dbReference type="InterPro" id="IPR014710">
    <property type="entry name" value="RmlC-like_jellyroll"/>
</dbReference>
<keyword evidence="6" id="KW-1185">Reference proteome</keyword>
<dbReference type="PROSITE" id="PS01124">
    <property type="entry name" value="HTH_ARAC_FAMILY_2"/>
    <property type="match status" value="1"/>
</dbReference>
<evidence type="ECO:0000256" key="3">
    <source>
        <dbReference type="ARBA" id="ARBA00023163"/>
    </source>
</evidence>
<reference evidence="6" key="1">
    <citation type="journal article" date="2019" name="Int. J. Syst. Evol. Microbiol.">
        <title>The Global Catalogue of Microorganisms (GCM) 10K type strain sequencing project: providing services to taxonomists for standard genome sequencing and annotation.</title>
        <authorList>
            <consortium name="The Broad Institute Genomics Platform"/>
            <consortium name="The Broad Institute Genome Sequencing Center for Infectious Disease"/>
            <person name="Wu L."/>
            <person name="Ma J."/>
        </authorList>
    </citation>
    <scope>NUCLEOTIDE SEQUENCE [LARGE SCALE GENOMIC DNA]</scope>
    <source>
        <strain evidence="6">JCM 17190</strain>
    </source>
</reference>
<protein>
    <submittedName>
        <fullName evidence="5">Helix-turn-helix domain-containing protein</fullName>
    </submittedName>
</protein>
<gene>
    <name evidence="5" type="ORF">GCM10022404_28390</name>
</gene>
<dbReference type="Pfam" id="PF07883">
    <property type="entry name" value="Cupin_2"/>
    <property type="match status" value="1"/>
</dbReference>
<name>A0ABP7KGL2_9RHOB</name>
<accession>A0ABP7KGL2</accession>
<evidence type="ECO:0000313" key="5">
    <source>
        <dbReference type="EMBL" id="GAA3876989.1"/>
    </source>
</evidence>
<dbReference type="SUPFAM" id="SSF46689">
    <property type="entry name" value="Homeodomain-like"/>
    <property type="match status" value="1"/>
</dbReference>
<dbReference type="InterPro" id="IPR009057">
    <property type="entry name" value="Homeodomain-like_sf"/>
</dbReference>
<keyword evidence="3" id="KW-0804">Transcription</keyword>
<dbReference type="Proteomes" id="UP001399917">
    <property type="component" value="Unassembled WGS sequence"/>
</dbReference>
<dbReference type="EMBL" id="BAABDF010000007">
    <property type="protein sequence ID" value="GAA3876989.1"/>
    <property type="molecule type" value="Genomic_DNA"/>
</dbReference>
<keyword evidence="1" id="KW-0805">Transcription regulation</keyword>
<evidence type="ECO:0000259" key="4">
    <source>
        <dbReference type="PROSITE" id="PS01124"/>
    </source>
</evidence>
<feature type="domain" description="HTH araC/xylS-type" evidence="4">
    <location>
        <begin position="134"/>
        <end position="232"/>
    </location>
</feature>